<dbReference type="GO" id="GO:0005743">
    <property type="term" value="C:mitochondrial inner membrane"/>
    <property type="evidence" value="ECO:0007669"/>
    <property type="project" value="UniProtKB-SubCell"/>
</dbReference>
<comment type="subcellular location">
    <subcellularLocation>
        <location evidence="1">Mitochondrion inner membrane</location>
    </subcellularLocation>
</comment>
<evidence type="ECO:0000256" key="7">
    <source>
        <dbReference type="ARBA" id="ARBA00022792"/>
    </source>
</evidence>
<gene>
    <name evidence="12" type="ORF">DEBURN_LOCUS443</name>
</gene>
<evidence type="ECO:0000256" key="1">
    <source>
        <dbReference type="ARBA" id="ARBA00004273"/>
    </source>
</evidence>
<evidence type="ECO:0000313" key="13">
    <source>
        <dbReference type="Proteomes" id="UP000789706"/>
    </source>
</evidence>
<evidence type="ECO:0000256" key="10">
    <source>
        <dbReference type="ARBA" id="ARBA00023136"/>
    </source>
</evidence>
<proteinExistence type="inferred from homology"/>
<keyword evidence="4" id="KW-0813">Transport</keyword>
<dbReference type="GO" id="GO:0015078">
    <property type="term" value="F:proton transmembrane transporter activity"/>
    <property type="evidence" value="ECO:0007669"/>
    <property type="project" value="InterPro"/>
</dbReference>
<evidence type="ECO:0000256" key="8">
    <source>
        <dbReference type="ARBA" id="ARBA00023065"/>
    </source>
</evidence>
<keyword evidence="6" id="KW-0375">Hydrogen ion transport</keyword>
<comment type="similarity">
    <text evidence="2">Belongs to the ATPase d subunit family.</text>
</comment>
<dbReference type="GO" id="GO:0015986">
    <property type="term" value="P:proton motive force-driven ATP synthesis"/>
    <property type="evidence" value="ECO:0007669"/>
    <property type="project" value="InterPro"/>
</dbReference>
<dbReference type="InterPro" id="IPR036228">
    <property type="entry name" value="ATP_synth_F0_dsu_sf_mt"/>
</dbReference>
<keyword evidence="11" id="KW-0175">Coiled coil</keyword>
<reference evidence="12" key="1">
    <citation type="submission" date="2021-06" db="EMBL/GenBank/DDBJ databases">
        <authorList>
            <person name="Kallberg Y."/>
            <person name="Tangrot J."/>
            <person name="Rosling A."/>
        </authorList>
    </citation>
    <scope>NUCLEOTIDE SEQUENCE</scope>
    <source>
        <strain evidence="12">AZ414A</strain>
    </source>
</reference>
<keyword evidence="13" id="KW-1185">Reference proteome</keyword>
<keyword evidence="8" id="KW-0406">Ion transport</keyword>
<keyword evidence="5" id="KW-0138">CF(0)</keyword>
<dbReference type="InterPro" id="IPR008689">
    <property type="entry name" value="ATP_synth_F0_dsu_mt"/>
</dbReference>
<evidence type="ECO:0000256" key="2">
    <source>
        <dbReference type="ARBA" id="ARBA00006842"/>
    </source>
</evidence>
<dbReference type="EMBL" id="CAJVPK010000014">
    <property type="protein sequence ID" value="CAG8433369.1"/>
    <property type="molecule type" value="Genomic_DNA"/>
</dbReference>
<evidence type="ECO:0000256" key="6">
    <source>
        <dbReference type="ARBA" id="ARBA00022781"/>
    </source>
</evidence>
<sequence length="135" mass="15463">MAAAARSAIHSIDWPKLTVSLGLQKETILALQAFRKRNEEARRALAALKEQKTQVNFEHYRTILKNKGIVNEAENALNSFKPTKVDLDKQLKIIETFEEKAVKVVKAKPEIVDIVEKMVKKHRWAVPGYEETYGY</sequence>
<name>A0A9N8V0L1_9GLOM</name>
<keyword evidence="9" id="KW-0496">Mitochondrion</keyword>
<evidence type="ECO:0000256" key="3">
    <source>
        <dbReference type="ARBA" id="ARBA00021688"/>
    </source>
</evidence>
<evidence type="ECO:0000256" key="11">
    <source>
        <dbReference type="SAM" id="Coils"/>
    </source>
</evidence>
<comment type="caution">
    <text evidence="12">The sequence shown here is derived from an EMBL/GenBank/DDBJ whole genome shotgun (WGS) entry which is preliminary data.</text>
</comment>
<dbReference type="SUPFAM" id="SSF161065">
    <property type="entry name" value="ATP synthase D chain-like"/>
    <property type="match status" value="1"/>
</dbReference>
<dbReference type="OrthoDB" id="35799at2759"/>
<evidence type="ECO:0000256" key="9">
    <source>
        <dbReference type="ARBA" id="ARBA00023128"/>
    </source>
</evidence>
<keyword evidence="10" id="KW-0472">Membrane</keyword>
<evidence type="ECO:0000256" key="4">
    <source>
        <dbReference type="ARBA" id="ARBA00022448"/>
    </source>
</evidence>
<protein>
    <recommendedName>
        <fullName evidence="3">ATP synthase subunit d, mitochondrial</fullName>
    </recommendedName>
</protein>
<dbReference type="PANTHER" id="PTHR12700">
    <property type="entry name" value="ATP SYNTHASE SUBUNIT D, MITOCHONDRIAL"/>
    <property type="match status" value="1"/>
</dbReference>
<accession>A0A9N8V0L1</accession>
<evidence type="ECO:0000256" key="5">
    <source>
        <dbReference type="ARBA" id="ARBA00022547"/>
    </source>
</evidence>
<dbReference type="AlphaFoldDB" id="A0A9N8V0L1"/>
<evidence type="ECO:0000313" key="12">
    <source>
        <dbReference type="EMBL" id="CAG8433369.1"/>
    </source>
</evidence>
<dbReference type="Proteomes" id="UP000789706">
    <property type="component" value="Unassembled WGS sequence"/>
</dbReference>
<organism evidence="12 13">
    <name type="scientific">Diversispora eburnea</name>
    <dbReference type="NCBI Taxonomy" id="1213867"/>
    <lineage>
        <taxon>Eukaryota</taxon>
        <taxon>Fungi</taxon>
        <taxon>Fungi incertae sedis</taxon>
        <taxon>Mucoromycota</taxon>
        <taxon>Glomeromycotina</taxon>
        <taxon>Glomeromycetes</taxon>
        <taxon>Diversisporales</taxon>
        <taxon>Diversisporaceae</taxon>
        <taxon>Diversispora</taxon>
    </lineage>
</organism>
<keyword evidence="7" id="KW-0999">Mitochondrion inner membrane</keyword>
<dbReference type="Gene3D" id="6.10.280.70">
    <property type="match status" value="1"/>
</dbReference>
<dbReference type="GO" id="GO:0045259">
    <property type="term" value="C:proton-transporting ATP synthase complex"/>
    <property type="evidence" value="ECO:0007669"/>
    <property type="project" value="UniProtKB-KW"/>
</dbReference>
<feature type="coiled-coil region" evidence="11">
    <location>
        <begin position="31"/>
        <end position="58"/>
    </location>
</feature>
<dbReference type="Pfam" id="PF05873">
    <property type="entry name" value="Mt_ATP-synt_D"/>
    <property type="match status" value="1"/>
</dbReference>